<evidence type="ECO:0000256" key="1">
    <source>
        <dbReference type="ARBA" id="ARBA00022505"/>
    </source>
</evidence>
<comment type="caution">
    <text evidence="4">The sequence shown here is derived from an EMBL/GenBank/DDBJ whole genome shotgun (WGS) entry which is preliminary data.</text>
</comment>
<dbReference type="SMART" id="SM01008">
    <property type="entry name" value="Ald_Xan_dh_C"/>
    <property type="match status" value="1"/>
</dbReference>
<dbReference type="InterPro" id="IPR037165">
    <property type="entry name" value="AldOxase/xan_DH_Mopterin-bd_sf"/>
</dbReference>
<dbReference type="Pfam" id="PF20256">
    <property type="entry name" value="MoCoBD_2"/>
    <property type="match status" value="1"/>
</dbReference>
<dbReference type="OrthoDB" id="135295at2"/>
<evidence type="ECO:0000256" key="2">
    <source>
        <dbReference type="ARBA" id="ARBA00023002"/>
    </source>
</evidence>
<dbReference type="InterPro" id="IPR036856">
    <property type="entry name" value="Ald_Oxase/Xan_DH_a/b_sf"/>
</dbReference>
<dbReference type="Gene3D" id="3.90.1170.50">
    <property type="entry name" value="Aldehyde oxidase/xanthine dehydrogenase, a/b hammerhead"/>
    <property type="match status" value="1"/>
</dbReference>
<keyword evidence="2" id="KW-0560">Oxidoreductase</keyword>
<evidence type="ECO:0000313" key="5">
    <source>
        <dbReference type="Proteomes" id="UP000295680"/>
    </source>
</evidence>
<reference evidence="4 5" key="1">
    <citation type="submission" date="2019-03" db="EMBL/GenBank/DDBJ databases">
        <title>Genomic Encyclopedia of Type Strains, Phase IV (KMG-IV): sequencing the most valuable type-strain genomes for metagenomic binning, comparative biology and taxonomic classification.</title>
        <authorList>
            <person name="Goeker M."/>
        </authorList>
    </citation>
    <scope>NUCLEOTIDE SEQUENCE [LARGE SCALE GENOMIC DNA]</scope>
    <source>
        <strain evidence="4 5">DSM 45934</strain>
    </source>
</reference>
<sequence length="690" mass="73209">MTSVVRPDGPAKLTGRATYAADTQVPDVVYAALTPATVPFGQLASVDMTAALAAPGVLAVYDELPPMPPMPSPMLGHSMIPLQGKQIHYDGQPVAMVLAETLEQAQYAAGLVTATYTDVRRPVLFGQGEEVVPAGGHTFHPTDESVGDFDAEVKLADHVVTATYTTADRHHSAIEPAATIAWWEDDQLTLHTSTQAAGLAQMAAAMAFEVARENVRIVCPFVGGGFGSKGYVWPHVFLAAGAAKVSGRAVKLVMTRAQMFSLSGHQPATSQTVTLGATAAGKLTAIRHHGVNAAARVDQYTEFTTHASTWLYDSPAIDVRTRIQEVDRPQPTPMRAPHEGPGVFALESAMDELAHRLGIDPVELRLRNQPSVDPLTGQPFSARSLVECLQQGAERFGWADRKPEMRDGDDLIGWGMSVSTMNTFRNTSSARLRVQSDGHVVVETSMQEIGTGLPGLVQLAAAEILGCDPGDVEVRHGDTALPPHFGTVGSISAGALGAAVQDAATAVMEKLQASPGRSLADLVGASGLEFVESEGHWAPDEKSSGYSIRTYGAVFAEVRVDADLGLVRVPRIVAVYSAGRIINRLAARSQMTGGIIWGYGQALLEKSVLEPNLGRFLSRNLAGYVVPVNADIQDIDVSFIDEEDRIASPIGAKGIGELGATGVSAAIANAIFHATGRRIRDLPIRIHDLL</sequence>
<protein>
    <submittedName>
        <fullName evidence="4">Xanthine dehydrogenase YagR molybdenum-binding subunit</fullName>
    </submittedName>
</protein>
<accession>A0A4R2K7L1</accession>
<dbReference type="AlphaFoldDB" id="A0A4R2K7L1"/>
<evidence type="ECO:0000259" key="3">
    <source>
        <dbReference type="SMART" id="SM01008"/>
    </source>
</evidence>
<dbReference type="GO" id="GO:0016491">
    <property type="term" value="F:oxidoreductase activity"/>
    <property type="evidence" value="ECO:0007669"/>
    <property type="project" value="UniProtKB-KW"/>
</dbReference>
<dbReference type="PANTHER" id="PTHR11908">
    <property type="entry name" value="XANTHINE DEHYDROGENASE"/>
    <property type="match status" value="1"/>
</dbReference>
<dbReference type="Pfam" id="PF02738">
    <property type="entry name" value="MoCoBD_1"/>
    <property type="match status" value="1"/>
</dbReference>
<name>A0A4R2K7L1_9PSEU</name>
<dbReference type="InterPro" id="IPR008274">
    <property type="entry name" value="AldOxase/xan_DH_MoCoBD1"/>
</dbReference>
<dbReference type="SUPFAM" id="SSF54665">
    <property type="entry name" value="CO dehydrogenase molybdoprotein N-domain-like"/>
    <property type="match status" value="1"/>
</dbReference>
<dbReference type="Pfam" id="PF01315">
    <property type="entry name" value="Ald_Xan_dh_C"/>
    <property type="match status" value="1"/>
</dbReference>
<dbReference type="Proteomes" id="UP000295680">
    <property type="component" value="Unassembled WGS sequence"/>
</dbReference>
<dbReference type="InterPro" id="IPR046867">
    <property type="entry name" value="AldOxase/xan_DH_MoCoBD2"/>
</dbReference>
<keyword evidence="5" id="KW-1185">Reference proteome</keyword>
<dbReference type="EMBL" id="SLWS01000001">
    <property type="protein sequence ID" value="TCO65818.1"/>
    <property type="molecule type" value="Genomic_DNA"/>
</dbReference>
<dbReference type="Gene3D" id="3.30.365.10">
    <property type="entry name" value="Aldehyde oxidase/xanthine dehydrogenase, molybdopterin binding domain"/>
    <property type="match status" value="4"/>
</dbReference>
<dbReference type="RefSeq" id="WP_132112482.1">
    <property type="nucleotide sequence ID" value="NZ_SLWS01000001.1"/>
</dbReference>
<dbReference type="InterPro" id="IPR016208">
    <property type="entry name" value="Ald_Oxase/xanthine_DH-like"/>
</dbReference>
<organism evidence="4 5">
    <name type="scientific">Actinocrispum wychmicini</name>
    <dbReference type="NCBI Taxonomy" id="1213861"/>
    <lineage>
        <taxon>Bacteria</taxon>
        <taxon>Bacillati</taxon>
        <taxon>Actinomycetota</taxon>
        <taxon>Actinomycetes</taxon>
        <taxon>Pseudonocardiales</taxon>
        <taxon>Pseudonocardiaceae</taxon>
        <taxon>Actinocrispum</taxon>
    </lineage>
</organism>
<gene>
    <name evidence="4" type="ORF">EV192_1011610</name>
</gene>
<evidence type="ECO:0000313" key="4">
    <source>
        <dbReference type="EMBL" id="TCO65818.1"/>
    </source>
</evidence>
<proteinExistence type="predicted"/>
<dbReference type="GO" id="GO:0005506">
    <property type="term" value="F:iron ion binding"/>
    <property type="evidence" value="ECO:0007669"/>
    <property type="project" value="InterPro"/>
</dbReference>
<dbReference type="InterPro" id="IPR000674">
    <property type="entry name" value="Ald_Oxase/Xan_DH_a/b"/>
</dbReference>
<dbReference type="SUPFAM" id="SSF56003">
    <property type="entry name" value="Molybdenum cofactor-binding domain"/>
    <property type="match status" value="1"/>
</dbReference>
<feature type="domain" description="Aldehyde oxidase/xanthine dehydrogenase a/b hammerhead" evidence="3">
    <location>
        <begin position="14"/>
        <end position="120"/>
    </location>
</feature>
<dbReference type="PANTHER" id="PTHR11908:SF132">
    <property type="entry name" value="ALDEHYDE OXIDASE 1-RELATED"/>
    <property type="match status" value="1"/>
</dbReference>
<keyword evidence="1" id="KW-0500">Molybdenum</keyword>